<feature type="domain" description="Mab-21-like nucleotidyltransferase" evidence="4">
    <location>
        <begin position="40"/>
        <end position="174"/>
    </location>
</feature>
<name>A0A9W9YV31_9CNID</name>
<dbReference type="InterPro" id="IPR046903">
    <property type="entry name" value="Mab-21-like_nuc_Trfase"/>
</dbReference>
<dbReference type="GO" id="GO:0005524">
    <property type="term" value="F:ATP binding"/>
    <property type="evidence" value="ECO:0007669"/>
    <property type="project" value="UniProtKB-KW"/>
</dbReference>
<dbReference type="SMART" id="SM01265">
    <property type="entry name" value="Mab-21"/>
    <property type="match status" value="1"/>
</dbReference>
<evidence type="ECO:0000256" key="1">
    <source>
        <dbReference type="ARBA" id="ARBA00001946"/>
    </source>
</evidence>
<dbReference type="PANTHER" id="PTHR10656">
    <property type="entry name" value="CELL FATE DETERMINING PROTEIN MAB21-RELATED"/>
    <property type="match status" value="1"/>
</dbReference>
<organism evidence="6 7">
    <name type="scientific">Desmophyllum pertusum</name>
    <dbReference type="NCBI Taxonomy" id="174260"/>
    <lineage>
        <taxon>Eukaryota</taxon>
        <taxon>Metazoa</taxon>
        <taxon>Cnidaria</taxon>
        <taxon>Anthozoa</taxon>
        <taxon>Hexacorallia</taxon>
        <taxon>Scleractinia</taxon>
        <taxon>Caryophylliina</taxon>
        <taxon>Caryophylliidae</taxon>
        <taxon>Desmophyllum</taxon>
    </lineage>
</organism>
<keyword evidence="3" id="KW-0067">ATP-binding</keyword>
<dbReference type="Pfam" id="PF03281">
    <property type="entry name" value="Mab-21"/>
    <property type="match status" value="1"/>
</dbReference>
<accession>A0A9W9YV31</accession>
<dbReference type="PANTHER" id="PTHR10656:SF70">
    <property type="entry name" value="PROTEIN MAB-21-RELATED"/>
    <property type="match status" value="1"/>
</dbReference>
<reference evidence="6" key="1">
    <citation type="submission" date="2023-01" db="EMBL/GenBank/DDBJ databases">
        <title>Genome assembly of the deep-sea coral Lophelia pertusa.</title>
        <authorList>
            <person name="Herrera S."/>
            <person name="Cordes E."/>
        </authorList>
    </citation>
    <scope>NUCLEOTIDE SEQUENCE</scope>
    <source>
        <strain evidence="6">USNM1676648</strain>
        <tissue evidence="6">Polyp</tissue>
    </source>
</reference>
<protein>
    <submittedName>
        <fullName evidence="6">Uncharacterized protein</fullName>
    </submittedName>
</protein>
<dbReference type="InterPro" id="IPR046906">
    <property type="entry name" value="Mab-21_HhH/H2TH-like"/>
</dbReference>
<keyword evidence="7" id="KW-1185">Reference proteome</keyword>
<evidence type="ECO:0000313" key="6">
    <source>
        <dbReference type="EMBL" id="KAJ7369963.1"/>
    </source>
</evidence>
<dbReference type="Proteomes" id="UP001163046">
    <property type="component" value="Unassembled WGS sequence"/>
</dbReference>
<evidence type="ECO:0000259" key="5">
    <source>
        <dbReference type="Pfam" id="PF20266"/>
    </source>
</evidence>
<dbReference type="Pfam" id="PF20266">
    <property type="entry name" value="Mab-21_C"/>
    <property type="match status" value="1"/>
</dbReference>
<dbReference type="OrthoDB" id="5982295at2759"/>
<evidence type="ECO:0000256" key="2">
    <source>
        <dbReference type="ARBA" id="ARBA00008307"/>
    </source>
</evidence>
<comment type="similarity">
    <text evidence="2">Belongs to the mab-21 family.</text>
</comment>
<proteinExistence type="inferred from homology"/>
<feature type="domain" description="Mab-21-like HhH/H2TH-like" evidence="5">
    <location>
        <begin position="185"/>
        <end position="270"/>
    </location>
</feature>
<dbReference type="Gene3D" id="1.10.1410.40">
    <property type="match status" value="1"/>
</dbReference>
<dbReference type="Gene3D" id="3.30.460.90">
    <property type="match status" value="1"/>
</dbReference>
<sequence>MGNLEVAGEKDISLYGLSVQPTGFTRLFINGQEMRCTWQRDECVNDQGMLNATQVKAVFARLVRDAISVRGYERIVTDVKSQGPAVTLKIINSNGRKYSVDLTLAIIKDKTWPRVAEEWRTRRRNGWPNQSLVNKICQDGCHLVAKQPKGHDVPEHEKGCFWRFSFSAAEKNLFLHGGQGEASSCQKQVLRILKALRDELNLEPLKSYHLKTMLFYECEANPHPSQWLSTCLSDRFLGLLRRLENCLLQLNCPHYFIHNLNLFEMLNPKSALNWPCV</sequence>
<keyword evidence="3" id="KW-0547">Nucleotide-binding</keyword>
<evidence type="ECO:0000259" key="4">
    <source>
        <dbReference type="Pfam" id="PF03281"/>
    </source>
</evidence>
<evidence type="ECO:0000313" key="7">
    <source>
        <dbReference type="Proteomes" id="UP001163046"/>
    </source>
</evidence>
<dbReference type="EMBL" id="MU826877">
    <property type="protein sequence ID" value="KAJ7369963.1"/>
    <property type="molecule type" value="Genomic_DNA"/>
</dbReference>
<comment type="cofactor">
    <cofactor evidence="1">
        <name>Mg(2+)</name>
        <dbReference type="ChEBI" id="CHEBI:18420"/>
    </cofactor>
</comment>
<dbReference type="InterPro" id="IPR024810">
    <property type="entry name" value="MAB21L/cGLR"/>
</dbReference>
<comment type="caution">
    <text evidence="6">The sequence shown here is derived from an EMBL/GenBank/DDBJ whole genome shotgun (WGS) entry which is preliminary data.</text>
</comment>
<dbReference type="AlphaFoldDB" id="A0A9W9YV31"/>
<gene>
    <name evidence="6" type="ORF">OS493_035134</name>
</gene>
<dbReference type="GO" id="GO:0016779">
    <property type="term" value="F:nucleotidyltransferase activity"/>
    <property type="evidence" value="ECO:0007669"/>
    <property type="project" value="UniProtKB-ARBA"/>
</dbReference>
<evidence type="ECO:0000256" key="3">
    <source>
        <dbReference type="ARBA" id="ARBA00022840"/>
    </source>
</evidence>